<proteinExistence type="predicted"/>
<organism evidence="2">
    <name type="scientific">Kwoniella bestiolae CBS 10118</name>
    <dbReference type="NCBI Taxonomy" id="1296100"/>
    <lineage>
        <taxon>Eukaryota</taxon>
        <taxon>Fungi</taxon>
        <taxon>Dikarya</taxon>
        <taxon>Basidiomycota</taxon>
        <taxon>Agaricomycotina</taxon>
        <taxon>Tremellomycetes</taxon>
        <taxon>Tremellales</taxon>
        <taxon>Cryptococcaceae</taxon>
        <taxon>Kwoniella</taxon>
    </lineage>
</organism>
<dbReference type="EMBL" id="CP144541">
    <property type="protein sequence ID" value="WVW81096.1"/>
    <property type="molecule type" value="Genomic_DNA"/>
</dbReference>
<dbReference type="KEGG" id="kbi:30206185"/>
<gene>
    <name evidence="2" type="ORF">I302_01786</name>
    <name evidence="3" type="ORF">I302_103087</name>
</gene>
<feature type="region of interest" description="Disordered" evidence="1">
    <location>
        <begin position="125"/>
        <end position="146"/>
    </location>
</feature>
<feature type="region of interest" description="Disordered" evidence="1">
    <location>
        <begin position="33"/>
        <end position="68"/>
    </location>
</feature>
<evidence type="ECO:0000313" key="3">
    <source>
        <dbReference type="EMBL" id="WVW81096.1"/>
    </source>
</evidence>
<feature type="compositionally biased region" description="Basic and acidic residues" evidence="1">
    <location>
        <begin position="41"/>
        <end position="52"/>
    </location>
</feature>
<dbReference type="AlphaFoldDB" id="A0A1B9GH27"/>
<reference evidence="2" key="1">
    <citation type="submission" date="2013-07" db="EMBL/GenBank/DDBJ databases">
        <title>The Genome Sequence of Cryptococcus bestiolae CBS10118.</title>
        <authorList>
            <consortium name="The Broad Institute Genome Sequencing Platform"/>
            <person name="Cuomo C."/>
            <person name="Litvintseva A."/>
            <person name="Chen Y."/>
            <person name="Heitman J."/>
            <person name="Sun S."/>
            <person name="Springer D."/>
            <person name="Dromer F."/>
            <person name="Young S.K."/>
            <person name="Zeng Q."/>
            <person name="Gargeya S."/>
            <person name="Fitzgerald M."/>
            <person name="Abouelleil A."/>
            <person name="Alvarado L."/>
            <person name="Berlin A.M."/>
            <person name="Chapman S.B."/>
            <person name="Dewar J."/>
            <person name="Goldberg J."/>
            <person name="Griggs A."/>
            <person name="Gujja S."/>
            <person name="Hansen M."/>
            <person name="Howarth C."/>
            <person name="Imamovic A."/>
            <person name="Larimer J."/>
            <person name="McCowan C."/>
            <person name="Murphy C."/>
            <person name="Pearson M."/>
            <person name="Priest M."/>
            <person name="Roberts A."/>
            <person name="Saif S."/>
            <person name="Shea T."/>
            <person name="Sykes S."/>
            <person name="Wortman J."/>
            <person name="Nusbaum C."/>
            <person name="Birren B."/>
        </authorList>
    </citation>
    <scope>NUCLEOTIDE SEQUENCE [LARGE SCALE GENOMIC DNA]</scope>
    <source>
        <strain evidence="2">CBS 10118</strain>
    </source>
</reference>
<dbReference type="VEuPathDB" id="FungiDB:I302_01786"/>
<accession>A0A1B9GH27</accession>
<name>A0A1B9GH27_9TREE</name>
<evidence type="ECO:0000313" key="2">
    <source>
        <dbReference type="EMBL" id="OCF30267.1"/>
    </source>
</evidence>
<reference evidence="3" key="2">
    <citation type="submission" date="2013-07" db="EMBL/GenBank/DDBJ databases">
        <authorList>
            <consortium name="The Broad Institute Genome Sequencing Platform"/>
            <person name="Cuomo C."/>
            <person name="Litvintseva A."/>
            <person name="Chen Y."/>
            <person name="Heitman J."/>
            <person name="Sun S."/>
            <person name="Springer D."/>
            <person name="Dromer F."/>
            <person name="Young S.K."/>
            <person name="Zeng Q."/>
            <person name="Gargeya S."/>
            <person name="Fitzgerald M."/>
            <person name="Abouelleil A."/>
            <person name="Alvarado L."/>
            <person name="Berlin A.M."/>
            <person name="Chapman S.B."/>
            <person name="Dewar J."/>
            <person name="Goldberg J."/>
            <person name="Griggs A."/>
            <person name="Gujja S."/>
            <person name="Hansen M."/>
            <person name="Howarth C."/>
            <person name="Imamovic A."/>
            <person name="Larimer J."/>
            <person name="McCowan C."/>
            <person name="Murphy C."/>
            <person name="Pearson M."/>
            <person name="Priest M."/>
            <person name="Roberts A."/>
            <person name="Saif S."/>
            <person name="Shea T."/>
            <person name="Sykes S."/>
            <person name="Wortman J."/>
            <person name="Nusbaum C."/>
            <person name="Birren B."/>
        </authorList>
    </citation>
    <scope>NUCLEOTIDE SEQUENCE</scope>
    <source>
        <strain evidence="3">CBS 10118</strain>
    </source>
</reference>
<sequence length="146" mass="16208">MSEATQGGLFTDDPQDSLIPEEIYAKKLARVASDSSLRTRFSGDESGKKEQEAEAEATQTETQPRQCGEEISNVVNWSGSGFSSNVAREGRGVVEELSALDHQTRCIGAHWRLDRPPTNWDYRTWNDSPLGPIFEVESDGEQEMDA</sequence>
<evidence type="ECO:0000256" key="1">
    <source>
        <dbReference type="SAM" id="MobiDB-lite"/>
    </source>
</evidence>
<keyword evidence="4" id="KW-1185">Reference proteome</keyword>
<dbReference type="GeneID" id="30206185"/>
<evidence type="ECO:0000313" key="4">
    <source>
        <dbReference type="Proteomes" id="UP000092730"/>
    </source>
</evidence>
<reference evidence="3" key="4">
    <citation type="submission" date="2024-02" db="EMBL/GenBank/DDBJ databases">
        <title>Comparative genomics of Cryptococcus and Kwoniella reveals pathogenesis evolution and contrasting modes of karyotype evolution via chromosome fusion or intercentromeric recombination.</title>
        <authorList>
            <person name="Coelho M.A."/>
            <person name="David-Palma M."/>
            <person name="Shea T."/>
            <person name="Bowers K."/>
            <person name="McGinley-Smith S."/>
            <person name="Mohammad A.W."/>
            <person name="Gnirke A."/>
            <person name="Yurkov A.M."/>
            <person name="Nowrousian M."/>
            <person name="Sun S."/>
            <person name="Cuomo C.A."/>
            <person name="Heitman J."/>
        </authorList>
    </citation>
    <scope>NUCLEOTIDE SEQUENCE</scope>
    <source>
        <strain evidence="3">CBS 10118</strain>
    </source>
</reference>
<dbReference type="RefSeq" id="XP_019051337.1">
    <property type="nucleotide sequence ID" value="XM_019188459.1"/>
</dbReference>
<protein>
    <submittedName>
        <fullName evidence="2">Uncharacterized protein</fullName>
    </submittedName>
</protein>
<dbReference type="EMBL" id="KI894018">
    <property type="protein sequence ID" value="OCF30267.1"/>
    <property type="molecule type" value="Genomic_DNA"/>
</dbReference>
<dbReference type="Proteomes" id="UP000092730">
    <property type="component" value="Chromosome 1"/>
</dbReference>
<reference evidence="2" key="3">
    <citation type="submission" date="2014-01" db="EMBL/GenBank/DDBJ databases">
        <title>Evolution of pathogenesis and genome organization in the Tremellales.</title>
        <authorList>
            <person name="Cuomo C."/>
            <person name="Litvintseva A."/>
            <person name="Heitman J."/>
            <person name="Chen Y."/>
            <person name="Sun S."/>
            <person name="Springer D."/>
            <person name="Dromer F."/>
            <person name="Young S."/>
            <person name="Zeng Q."/>
            <person name="Chapman S."/>
            <person name="Gujja S."/>
            <person name="Saif S."/>
            <person name="Birren B."/>
        </authorList>
    </citation>
    <scope>NUCLEOTIDE SEQUENCE</scope>
    <source>
        <strain evidence="2">CBS 10118</strain>
    </source>
</reference>
<feature type="compositionally biased region" description="Acidic residues" evidence="1">
    <location>
        <begin position="136"/>
        <end position="146"/>
    </location>
</feature>